<protein>
    <submittedName>
        <fullName evidence="1">Uncharacterized protein</fullName>
    </submittedName>
</protein>
<organism evidence="1 2">
    <name type="scientific">Helicobacter pylori NY40</name>
    <dbReference type="NCBI Taxonomy" id="1426844"/>
    <lineage>
        <taxon>Bacteria</taxon>
        <taxon>Pseudomonadati</taxon>
        <taxon>Campylobacterota</taxon>
        <taxon>Epsilonproteobacteria</taxon>
        <taxon>Campylobacterales</taxon>
        <taxon>Helicobacteraceae</taxon>
        <taxon>Helicobacter</taxon>
    </lineage>
</organism>
<evidence type="ECO:0000313" key="2">
    <source>
        <dbReference type="Proteomes" id="UP000031662"/>
    </source>
</evidence>
<dbReference type="AlphaFoldDB" id="A0A060PZA2"/>
<accession>A0A060PZA2</accession>
<proteinExistence type="predicted"/>
<dbReference type="EMBL" id="AP014523">
    <property type="protein sequence ID" value="BAO97431.1"/>
    <property type="molecule type" value="Genomic_DNA"/>
</dbReference>
<evidence type="ECO:0000313" key="1">
    <source>
        <dbReference type="EMBL" id="BAO97431.1"/>
    </source>
</evidence>
<dbReference type="HOGENOM" id="CLU_3217170_0_0_7"/>
<dbReference type="Proteomes" id="UP000031662">
    <property type="component" value="Chromosome"/>
</dbReference>
<reference evidence="1 2" key="1">
    <citation type="submission" date="2013-11" db="EMBL/GenBank/DDBJ databases">
        <title>Estimation of Helicobacter pylori bacteriophage ecology using H. pylori isolates.</title>
        <authorList>
            <person name="Uchiyama J."/>
            <person name="Takemura-Uchiyama I."/>
            <person name="Ujihara T."/>
            <person name="Matsuzaki S."/>
        </authorList>
    </citation>
    <scope>NUCLEOTIDE SEQUENCE [LARGE SCALE GENOMIC DNA]</scope>
    <source>
        <strain evidence="1 2">NY40</strain>
    </source>
</reference>
<sequence length="44" mass="4935">MGMASSTLENQKSLVIIPKEKIVKFLSALKIKTFSQTFHNLSKP</sequence>
<name>A0A060PZA2_HELPX</name>
<gene>
    <name evidence="1" type="ORF">NY40_0411</name>
</gene>